<keyword evidence="4" id="KW-0539">Nucleus</keyword>
<dbReference type="Proteomes" id="UP000824469">
    <property type="component" value="Unassembled WGS sequence"/>
</dbReference>
<dbReference type="PANTHER" id="PTHR12549:SF17">
    <property type="entry name" value="E3 UBIQUITIN-PROTEIN LIGASE JMJ24"/>
    <property type="match status" value="1"/>
</dbReference>
<reference evidence="8 9" key="1">
    <citation type="journal article" date="2021" name="Nat. Plants">
        <title>The Taxus genome provides insights into paclitaxel biosynthesis.</title>
        <authorList>
            <person name="Xiong X."/>
            <person name="Gou J."/>
            <person name="Liao Q."/>
            <person name="Li Y."/>
            <person name="Zhou Q."/>
            <person name="Bi G."/>
            <person name="Li C."/>
            <person name="Du R."/>
            <person name="Wang X."/>
            <person name="Sun T."/>
            <person name="Guo L."/>
            <person name="Liang H."/>
            <person name="Lu P."/>
            <person name="Wu Y."/>
            <person name="Zhang Z."/>
            <person name="Ro D.K."/>
            <person name="Shang Y."/>
            <person name="Huang S."/>
            <person name="Yan J."/>
        </authorList>
    </citation>
    <scope>NUCLEOTIDE SEQUENCE [LARGE SCALE GENOMIC DNA]</scope>
    <source>
        <strain evidence="8">Ta-2019</strain>
    </source>
</reference>
<dbReference type="PROSITE" id="PS51184">
    <property type="entry name" value="JMJC"/>
    <property type="match status" value="1"/>
</dbReference>
<dbReference type="PANTHER" id="PTHR12549">
    <property type="entry name" value="JMJC DOMAIN-CONTAINING HISTONE DEMETHYLATION PROTEIN"/>
    <property type="match status" value="1"/>
</dbReference>
<comment type="subcellular location">
    <subcellularLocation>
        <location evidence="1">Nucleus</location>
    </subcellularLocation>
</comment>
<dbReference type="PROSITE" id="PS51667">
    <property type="entry name" value="WRC"/>
    <property type="match status" value="1"/>
</dbReference>
<dbReference type="InterPro" id="IPR003347">
    <property type="entry name" value="JmjC_dom"/>
</dbReference>
<dbReference type="GO" id="GO:0000118">
    <property type="term" value="C:histone deacetylase complex"/>
    <property type="evidence" value="ECO:0007669"/>
    <property type="project" value="TreeGrafter"/>
</dbReference>
<dbReference type="GO" id="GO:0046872">
    <property type="term" value="F:metal ion binding"/>
    <property type="evidence" value="ECO:0007669"/>
    <property type="project" value="UniProtKB-KW"/>
</dbReference>
<evidence type="ECO:0000256" key="1">
    <source>
        <dbReference type="ARBA" id="ARBA00004123"/>
    </source>
</evidence>
<dbReference type="GO" id="GO:0032454">
    <property type="term" value="F:histone H3K9 demethylase activity"/>
    <property type="evidence" value="ECO:0007669"/>
    <property type="project" value="InterPro"/>
</dbReference>
<comment type="caution">
    <text evidence="8">The sequence shown here is derived from an EMBL/GenBank/DDBJ whole genome shotgun (WGS) entry which is preliminary data.</text>
</comment>
<protein>
    <submittedName>
        <fullName evidence="8">Uncharacterized protein</fullName>
    </submittedName>
</protein>
<dbReference type="Gene3D" id="2.60.120.650">
    <property type="entry name" value="Cupin"/>
    <property type="match status" value="1"/>
</dbReference>
<dbReference type="SUPFAM" id="SSF51197">
    <property type="entry name" value="Clavaminate synthase-like"/>
    <property type="match status" value="1"/>
</dbReference>
<dbReference type="Pfam" id="PF08879">
    <property type="entry name" value="WRC"/>
    <property type="match status" value="1"/>
</dbReference>
<keyword evidence="3" id="KW-0479">Metal-binding</keyword>
<organism evidence="8 9">
    <name type="scientific">Taxus chinensis</name>
    <name type="common">Chinese yew</name>
    <name type="synonym">Taxus wallichiana var. chinensis</name>
    <dbReference type="NCBI Taxonomy" id="29808"/>
    <lineage>
        <taxon>Eukaryota</taxon>
        <taxon>Viridiplantae</taxon>
        <taxon>Streptophyta</taxon>
        <taxon>Embryophyta</taxon>
        <taxon>Tracheophyta</taxon>
        <taxon>Spermatophyta</taxon>
        <taxon>Pinopsida</taxon>
        <taxon>Pinidae</taxon>
        <taxon>Conifers II</taxon>
        <taxon>Cupressales</taxon>
        <taxon>Taxaceae</taxon>
        <taxon>Taxus</taxon>
    </lineage>
</organism>
<evidence type="ECO:0000256" key="3">
    <source>
        <dbReference type="ARBA" id="ARBA00022723"/>
    </source>
</evidence>
<dbReference type="GO" id="GO:0006357">
    <property type="term" value="P:regulation of transcription by RNA polymerase II"/>
    <property type="evidence" value="ECO:0007669"/>
    <property type="project" value="TreeGrafter"/>
</dbReference>
<feature type="domain" description="JmjC" evidence="6">
    <location>
        <begin position="498"/>
        <end position="797"/>
    </location>
</feature>
<feature type="domain" description="WRC" evidence="7">
    <location>
        <begin position="2"/>
        <end position="46"/>
    </location>
</feature>
<dbReference type="SMART" id="SM00558">
    <property type="entry name" value="JmjC"/>
    <property type="match status" value="1"/>
</dbReference>
<accession>A0AA38GIL0</accession>
<sequence>MEDEDKRCKRSDGKQWRCHALAMPNKTLCEKHFLQLKKRTANAALRAKQKKMNKTAEENINNNNNSSTLPKPVAQAPAITVHSQHASPSQKDLISAPKVSKESLKTKSVKKSVKMPLQVSTNNDYSMDKIRHLHYLLSLVLPLLNQMHREQCLEQDVEARIRGVTVKLEVPRANLNIDEMLYCDNCHSSIVDYHRSCPSCSYDLCLTCCRELREGCQLECDEADLAHQHSTERTSQTIASQPKKMDVLHRRPSWELQPHGAKNILEPPQVLLDWKVNSDDSITCPPKERGGCGSELLVLKRILKTNWIAKLEKNAAEMASSCKVPDASNIFKSCTSCFKIDSYAKNGLSDGKLRQAAYREFGNDNVLYCPTEHDIKDEGFEHFQKHWLRGEPVIVRNARNVTGHSSGLSWVPMMMRRAVQETNGKLKDDRKAKALDCLDWSEVEINIKQFFKGYSEGHMHNDGWPQMLKLKDWPPPNFFEECLPQHGAELISTLPFPEYTHPKGGLLNLASTLSHHGSLKTDLGPKTYIAYGNREELIKGDSVTMLHCDMSDVVNVLLHTAEVTFPEWQQAKIEKMRDSFKRLDLKVLCRNFHELGSIVRQENSRKSAEKEESETQESNVLGSDGITDINDPLPQDTEVNAAKSNNSRKHEDHEDWKEIATMKSGVEEEVAHEEGKKDGVFGGALWDIFRRQDVPKLQCYLKKYWKIFSHNNGCHVDYKIRPFHDQTIFLNEEHKKKLKEEFSVEPWTFEQHLGEAVLIPAGCPHQVRNLKSCIKVAFNFVSPESVQECVRLTEEFRLLPRNHMPKEDNLDVKKMTLFAASSAVREIKKLTLDP</sequence>
<dbReference type="GO" id="GO:0031490">
    <property type="term" value="F:chromatin DNA binding"/>
    <property type="evidence" value="ECO:0007669"/>
    <property type="project" value="TreeGrafter"/>
</dbReference>
<dbReference type="Pfam" id="PF02373">
    <property type="entry name" value="JmjC"/>
    <property type="match status" value="1"/>
</dbReference>
<feature type="non-terminal residue" evidence="8">
    <location>
        <position position="1"/>
    </location>
</feature>
<dbReference type="AlphaFoldDB" id="A0AA38GIL0"/>
<keyword evidence="9" id="KW-1185">Reference proteome</keyword>
<evidence type="ECO:0000256" key="5">
    <source>
        <dbReference type="SAM" id="MobiDB-lite"/>
    </source>
</evidence>
<proteinExistence type="inferred from homology"/>
<evidence type="ECO:0000259" key="6">
    <source>
        <dbReference type="PROSITE" id="PS51184"/>
    </source>
</evidence>
<evidence type="ECO:0000313" key="8">
    <source>
        <dbReference type="EMBL" id="KAH9322817.1"/>
    </source>
</evidence>
<dbReference type="GO" id="GO:0000785">
    <property type="term" value="C:chromatin"/>
    <property type="evidence" value="ECO:0007669"/>
    <property type="project" value="TreeGrafter"/>
</dbReference>
<dbReference type="GO" id="GO:0003712">
    <property type="term" value="F:transcription coregulator activity"/>
    <property type="evidence" value="ECO:0007669"/>
    <property type="project" value="TreeGrafter"/>
</dbReference>
<name>A0AA38GIL0_TAXCH</name>
<gene>
    <name evidence="8" type="ORF">KI387_017456</name>
</gene>
<dbReference type="InterPro" id="IPR045109">
    <property type="entry name" value="LSDs-like"/>
</dbReference>
<feature type="region of interest" description="Disordered" evidence="5">
    <location>
        <begin position="600"/>
        <end position="656"/>
    </location>
</feature>
<evidence type="ECO:0000256" key="2">
    <source>
        <dbReference type="ARBA" id="ARBA00006801"/>
    </source>
</evidence>
<dbReference type="EMBL" id="JAHRHJ020000003">
    <property type="protein sequence ID" value="KAH9322817.1"/>
    <property type="molecule type" value="Genomic_DNA"/>
</dbReference>
<evidence type="ECO:0000256" key="4">
    <source>
        <dbReference type="ARBA" id="ARBA00023242"/>
    </source>
</evidence>
<dbReference type="OMA" id="KHRANED"/>
<evidence type="ECO:0000313" key="9">
    <source>
        <dbReference type="Proteomes" id="UP000824469"/>
    </source>
</evidence>
<comment type="similarity">
    <text evidence="2">Belongs to the JARID1 histone demethylase family.</text>
</comment>
<dbReference type="InterPro" id="IPR014977">
    <property type="entry name" value="WRC_dom"/>
</dbReference>
<evidence type="ECO:0000259" key="7">
    <source>
        <dbReference type="PROSITE" id="PS51667"/>
    </source>
</evidence>